<dbReference type="PANTHER" id="PTHR30354">
    <property type="entry name" value="GNT FAMILY GLUCONATE TRANSPORTER"/>
    <property type="match status" value="1"/>
</dbReference>
<dbReference type="PANTHER" id="PTHR30354:SF11">
    <property type="entry name" value="PERMEASE"/>
    <property type="match status" value="1"/>
</dbReference>
<evidence type="ECO:0000313" key="2">
    <source>
        <dbReference type="EMBL" id="MCG2617800.1"/>
    </source>
</evidence>
<dbReference type="EMBL" id="JAKLTR010000026">
    <property type="protein sequence ID" value="MCG2617800.1"/>
    <property type="molecule type" value="Genomic_DNA"/>
</dbReference>
<feature type="transmembrane region" description="Helical" evidence="1">
    <location>
        <begin position="31"/>
        <end position="49"/>
    </location>
</feature>
<feature type="transmembrane region" description="Helical" evidence="1">
    <location>
        <begin position="139"/>
        <end position="160"/>
    </location>
</feature>
<dbReference type="Pfam" id="PF02447">
    <property type="entry name" value="GntP_permease"/>
    <property type="match status" value="1"/>
</dbReference>
<dbReference type="Proteomes" id="UP001165367">
    <property type="component" value="Unassembled WGS sequence"/>
</dbReference>
<sequence length="442" mass="46404">MTTSFPQVIVSLLAGIIAIIILTVRFKVHPFFALIIACFVTGLGIQLGIPEILALMKAGLGDIMSKLAIIIVLGTTIGVLLEKNGSTQVMASFIVRLVGEKRSSLAIAITGFIVGLPIFCDSGYIVLNGINKSLVRRTGIAVATMSVSLGAGLYAVHCLLPPHPGATAAASTIGVDFGKLILCGILIAVPAMLVGHAWAVYAGKRGNISKPVTVEEEETDPTGRPSVLKAFLPVIVPIILMAIKSVIGLEHAEGSFAKIFNVAGDPSIAMAAGVLLAILTTKDRKHTLSENLSSSVEKAGGILVIIGAGGAFGAVLSATNIGVHFGETLDMKMLGIWFPFLLTFIIKTAQGSSTVAIVTASSIILPLLPALGLDSENGRILTVLSMGAGSMMISHTNDAYFWVISKFSDIDIKTMLRVHSLASVWMGLITMIVVFMLSLWMK</sequence>
<feature type="transmembrane region" description="Helical" evidence="1">
    <location>
        <begin position="6"/>
        <end position="24"/>
    </location>
</feature>
<keyword evidence="1" id="KW-1133">Transmembrane helix</keyword>
<feature type="transmembrane region" description="Helical" evidence="1">
    <location>
        <begin position="299"/>
        <end position="321"/>
    </location>
</feature>
<feature type="transmembrane region" description="Helical" evidence="1">
    <location>
        <begin position="103"/>
        <end position="127"/>
    </location>
</feature>
<feature type="transmembrane region" description="Helical" evidence="1">
    <location>
        <begin position="180"/>
        <end position="201"/>
    </location>
</feature>
<feature type="transmembrane region" description="Helical" evidence="1">
    <location>
        <begin position="259"/>
        <end position="279"/>
    </location>
</feature>
<evidence type="ECO:0000313" key="3">
    <source>
        <dbReference type="Proteomes" id="UP001165367"/>
    </source>
</evidence>
<reference evidence="2" key="1">
    <citation type="submission" date="2022-01" db="EMBL/GenBank/DDBJ databases">
        <authorList>
            <person name="Jo J.-H."/>
            <person name="Im W.-T."/>
        </authorList>
    </citation>
    <scope>NUCLEOTIDE SEQUENCE</scope>
    <source>
        <strain evidence="2">NA20</strain>
    </source>
</reference>
<evidence type="ECO:0000256" key="1">
    <source>
        <dbReference type="SAM" id="Phobius"/>
    </source>
</evidence>
<feature type="transmembrane region" description="Helical" evidence="1">
    <location>
        <begin position="355"/>
        <end position="373"/>
    </location>
</feature>
<feature type="transmembrane region" description="Helical" evidence="1">
    <location>
        <begin position="422"/>
        <end position="441"/>
    </location>
</feature>
<comment type="caution">
    <text evidence="2">The sequence shown here is derived from an EMBL/GenBank/DDBJ whole genome shotgun (WGS) entry which is preliminary data.</text>
</comment>
<keyword evidence="1" id="KW-0812">Transmembrane</keyword>
<feature type="transmembrane region" description="Helical" evidence="1">
    <location>
        <begin position="380"/>
        <end position="402"/>
    </location>
</feature>
<keyword evidence="1" id="KW-0472">Membrane</keyword>
<feature type="transmembrane region" description="Helical" evidence="1">
    <location>
        <begin position="230"/>
        <end position="247"/>
    </location>
</feature>
<proteinExistence type="predicted"/>
<feature type="transmembrane region" description="Helical" evidence="1">
    <location>
        <begin position="64"/>
        <end position="82"/>
    </location>
</feature>
<accession>A0ABS9KZN3</accession>
<organism evidence="2 3">
    <name type="scientific">Terrimonas ginsenosidimutans</name>
    <dbReference type="NCBI Taxonomy" id="2908004"/>
    <lineage>
        <taxon>Bacteria</taxon>
        <taxon>Pseudomonadati</taxon>
        <taxon>Bacteroidota</taxon>
        <taxon>Chitinophagia</taxon>
        <taxon>Chitinophagales</taxon>
        <taxon>Chitinophagaceae</taxon>
        <taxon>Terrimonas</taxon>
    </lineage>
</organism>
<gene>
    <name evidence="2" type="ORF">LZZ85_26100</name>
</gene>
<protein>
    <submittedName>
        <fullName evidence="2">GntP family permease</fullName>
    </submittedName>
</protein>
<dbReference type="InterPro" id="IPR003474">
    <property type="entry name" value="Glcn_transporter"/>
</dbReference>
<keyword evidence="3" id="KW-1185">Reference proteome</keyword>
<name>A0ABS9KZN3_9BACT</name>
<dbReference type="RefSeq" id="WP_237876632.1">
    <property type="nucleotide sequence ID" value="NZ_JAKLTR010000026.1"/>
</dbReference>